<dbReference type="InterPro" id="IPR041872">
    <property type="entry name" value="Anticodon_Met"/>
</dbReference>
<accession>A2DQL6</accession>
<dbReference type="KEGG" id="tva:4775317"/>
<feature type="domain" description="Methionyl/Leucyl tRNA synthetase" evidence="9">
    <location>
        <begin position="201"/>
        <end position="559"/>
    </location>
</feature>
<feature type="domain" description="Methionyl-tRNA synthetase anticodon-binding" evidence="10">
    <location>
        <begin position="570"/>
        <end position="693"/>
    </location>
</feature>
<dbReference type="FunCoup" id="A2DQL6">
    <property type="interactions" value="268"/>
</dbReference>
<dbReference type="Gene3D" id="3.40.50.620">
    <property type="entry name" value="HUPs"/>
    <property type="match status" value="1"/>
</dbReference>
<dbReference type="SUPFAM" id="SSF47323">
    <property type="entry name" value="Anticodon-binding domain of a subclass of class I aminoacyl-tRNA synthetases"/>
    <property type="match status" value="1"/>
</dbReference>
<evidence type="ECO:0000256" key="5">
    <source>
        <dbReference type="ARBA" id="ARBA00022917"/>
    </source>
</evidence>
<dbReference type="eggNOG" id="KOG0436">
    <property type="taxonomic scope" value="Eukaryota"/>
</dbReference>
<dbReference type="SUPFAM" id="SSF52374">
    <property type="entry name" value="Nucleotidylyl transferase"/>
    <property type="match status" value="1"/>
</dbReference>
<comment type="similarity">
    <text evidence="8">Belongs to the class-I aminoacyl-tRNA synthetase family.</text>
</comment>
<dbReference type="InterPro" id="IPR014729">
    <property type="entry name" value="Rossmann-like_a/b/a_fold"/>
</dbReference>
<dbReference type="EMBL" id="DS113232">
    <property type="protein sequence ID" value="EAY17300.1"/>
    <property type="molecule type" value="Genomic_DNA"/>
</dbReference>
<name>A2DQL6_TRIV3</name>
<dbReference type="GO" id="GO:0006431">
    <property type="term" value="P:methionyl-tRNA aminoacylation"/>
    <property type="evidence" value="ECO:0000318"/>
    <property type="project" value="GO_Central"/>
</dbReference>
<dbReference type="InterPro" id="IPR033911">
    <property type="entry name" value="MetRS_core"/>
</dbReference>
<dbReference type="InterPro" id="IPR014758">
    <property type="entry name" value="Met-tRNA_synth"/>
</dbReference>
<dbReference type="PANTHER" id="PTHR43326:SF1">
    <property type="entry name" value="METHIONINE--TRNA LIGASE, MITOCHONDRIAL"/>
    <property type="match status" value="1"/>
</dbReference>
<dbReference type="GO" id="GO:0005524">
    <property type="term" value="F:ATP binding"/>
    <property type="evidence" value="ECO:0007669"/>
    <property type="project" value="UniProtKB-KW"/>
</dbReference>
<evidence type="ECO:0000259" key="9">
    <source>
        <dbReference type="Pfam" id="PF09334"/>
    </source>
</evidence>
<organism evidence="11 12">
    <name type="scientific">Trichomonas vaginalis (strain ATCC PRA-98 / G3)</name>
    <dbReference type="NCBI Taxonomy" id="412133"/>
    <lineage>
        <taxon>Eukaryota</taxon>
        <taxon>Metamonada</taxon>
        <taxon>Parabasalia</taxon>
        <taxon>Trichomonadida</taxon>
        <taxon>Trichomonadidae</taxon>
        <taxon>Trichomonas</taxon>
    </lineage>
</organism>
<evidence type="ECO:0000256" key="1">
    <source>
        <dbReference type="ARBA" id="ARBA00012838"/>
    </source>
</evidence>
<dbReference type="RefSeq" id="XP_001329523.1">
    <property type="nucleotide sequence ID" value="XM_001329488.1"/>
</dbReference>
<keyword evidence="6 8" id="KW-0030">Aminoacyl-tRNA synthetase</keyword>
<dbReference type="Gene3D" id="1.10.730.10">
    <property type="entry name" value="Isoleucyl-tRNA Synthetase, Domain 1"/>
    <property type="match status" value="1"/>
</dbReference>
<dbReference type="EC" id="6.1.1.10" evidence="1"/>
<gene>
    <name evidence="11" type="ORF">TVAG_266630</name>
</gene>
<dbReference type="GO" id="GO:0004825">
    <property type="term" value="F:methionine-tRNA ligase activity"/>
    <property type="evidence" value="ECO:0000318"/>
    <property type="project" value="GO_Central"/>
</dbReference>
<keyword evidence="3 8" id="KW-0547">Nucleotide-binding</keyword>
<dbReference type="InterPro" id="IPR023457">
    <property type="entry name" value="Met-tRNA_synth_2"/>
</dbReference>
<dbReference type="FunFam" id="2.170.220.10:FF:000002">
    <property type="entry name" value="Methionine--tRNA ligase"/>
    <property type="match status" value="1"/>
</dbReference>
<evidence type="ECO:0000256" key="7">
    <source>
        <dbReference type="ARBA" id="ARBA00030904"/>
    </source>
</evidence>
<dbReference type="InterPro" id="IPR009080">
    <property type="entry name" value="tRNAsynth_Ia_anticodon-bd"/>
</dbReference>
<dbReference type="GO" id="GO:0005739">
    <property type="term" value="C:mitochondrion"/>
    <property type="evidence" value="ECO:0000318"/>
    <property type="project" value="GO_Central"/>
</dbReference>
<reference evidence="11" key="1">
    <citation type="submission" date="2006-10" db="EMBL/GenBank/DDBJ databases">
        <authorList>
            <person name="Amadeo P."/>
            <person name="Zhao Q."/>
            <person name="Wortman J."/>
            <person name="Fraser-Liggett C."/>
            <person name="Carlton J."/>
        </authorList>
    </citation>
    <scope>NUCLEOTIDE SEQUENCE</scope>
    <source>
        <strain evidence="11">G3</strain>
    </source>
</reference>
<dbReference type="AlphaFoldDB" id="A2DQL6"/>
<dbReference type="InterPro" id="IPR015413">
    <property type="entry name" value="Methionyl/Leucyl_tRNA_Synth"/>
</dbReference>
<dbReference type="OrthoDB" id="24670at2759"/>
<keyword evidence="2 8" id="KW-0436">Ligase</keyword>
<dbReference type="Gene3D" id="2.170.220.10">
    <property type="match status" value="1"/>
</dbReference>
<evidence type="ECO:0000256" key="2">
    <source>
        <dbReference type="ARBA" id="ARBA00022598"/>
    </source>
</evidence>
<keyword evidence="12" id="KW-1185">Reference proteome</keyword>
<evidence type="ECO:0000259" key="10">
    <source>
        <dbReference type="Pfam" id="PF19303"/>
    </source>
</evidence>
<dbReference type="NCBIfam" id="TIGR00398">
    <property type="entry name" value="metG"/>
    <property type="match status" value="1"/>
</dbReference>
<dbReference type="Proteomes" id="UP000001542">
    <property type="component" value="Unassembled WGS sequence"/>
</dbReference>
<sequence length="710" mass="81104">MEIRLISGYKDSVLFKLLAPKLPKNVTITEINSNDRVSASAEFEFKVWPVLYENGTPFLYGTRAILTYLFTGSELLQQASLTQNDTLFCLGDDLYTAFCPIFTRTQSILVNDKIIAHSQKAFDEVIAQIPTHKTKEESIGNYYIDSILAIVKALGFKLDLEVPQVTLQADAIAEEALRFCFQVLNIPERYALSPAPEKPMCLTTPIYYVNGVPHIGHVFTTTLVETISNWYKLRGIDCIYSTGTDEHGLKVQTTAASKGFLPKEWCDKTSKTFFDAFEQFDLHPDVFIRTTDENHIKVATKLWTILHEKGYIYEGKYEGWYSKREECFVPENQIKVVVENGVEKHINSEDGAELEWSSETNWMFKLSAMQQQLLDWYDANPTCITPRPYYNLIKLMVSRGLNDLSVSRQNVTWGIPVPNDPKQTMYVWIDALANYLTVAGWDGEGNFGRWPCDIHTVGKDIVKFHAIYWPAFLIAAGIPCYKRLLVHGWWTKNEEKMSKSLGNTLDPIVLMKFWGLEAVKYYLLRECTLVSDSDYSDKAMLNRYNNDLADVLWNLVIRIISKKLCPDMVVPTPGEYQEVDKDLIESIVTIPGTVDHFMAFGETRHALDSIFASIHDLNKYLTDMQPWKLVKETDLSRYNTVFYTLLECLRILATSLYCFMPQTATTILNGLGVGKNFPPEEIFKYGFLKPGTKLMEGMPILFPKKTLPDV</sequence>
<dbReference type="VEuPathDB" id="TrichDB:TVAGG3_0591610"/>
<keyword evidence="5 8" id="KW-0648">Protein biosynthesis</keyword>
<evidence type="ECO:0000313" key="12">
    <source>
        <dbReference type="Proteomes" id="UP000001542"/>
    </source>
</evidence>
<dbReference type="PRINTS" id="PR01041">
    <property type="entry name" value="TRNASYNTHMET"/>
</dbReference>
<dbReference type="Pfam" id="PF19303">
    <property type="entry name" value="Anticodon_3"/>
    <property type="match status" value="1"/>
</dbReference>
<dbReference type="CDD" id="cd00814">
    <property type="entry name" value="MetRS_core"/>
    <property type="match status" value="1"/>
</dbReference>
<evidence type="ECO:0000256" key="6">
    <source>
        <dbReference type="ARBA" id="ARBA00023146"/>
    </source>
</evidence>
<dbReference type="SMR" id="A2DQL6"/>
<dbReference type="InParanoid" id="A2DQL6"/>
<protein>
    <recommendedName>
        <fullName evidence="1">methionine--tRNA ligase</fullName>
        <ecNumber evidence="1">6.1.1.10</ecNumber>
    </recommendedName>
    <alternativeName>
        <fullName evidence="7">Methionyl-tRNA synthetase</fullName>
    </alternativeName>
</protein>
<keyword evidence="4 8" id="KW-0067">ATP-binding</keyword>
<proteinExistence type="inferred from homology"/>
<evidence type="ECO:0000313" key="11">
    <source>
        <dbReference type="EMBL" id="EAY17300.1"/>
    </source>
</evidence>
<dbReference type="Pfam" id="PF09334">
    <property type="entry name" value="tRNA-synt_1g"/>
    <property type="match status" value="1"/>
</dbReference>
<dbReference type="STRING" id="5722.A2DQL6"/>
<reference evidence="11" key="2">
    <citation type="journal article" date="2007" name="Science">
        <title>Draft genome sequence of the sexually transmitted pathogen Trichomonas vaginalis.</title>
        <authorList>
            <person name="Carlton J.M."/>
            <person name="Hirt R.P."/>
            <person name="Silva J.C."/>
            <person name="Delcher A.L."/>
            <person name="Schatz M."/>
            <person name="Zhao Q."/>
            <person name="Wortman J.R."/>
            <person name="Bidwell S.L."/>
            <person name="Alsmark U.C.M."/>
            <person name="Besteiro S."/>
            <person name="Sicheritz-Ponten T."/>
            <person name="Noel C.J."/>
            <person name="Dacks J.B."/>
            <person name="Foster P.G."/>
            <person name="Simillion C."/>
            <person name="Van de Peer Y."/>
            <person name="Miranda-Saavedra D."/>
            <person name="Barton G.J."/>
            <person name="Westrop G.D."/>
            <person name="Mueller S."/>
            <person name="Dessi D."/>
            <person name="Fiori P.L."/>
            <person name="Ren Q."/>
            <person name="Paulsen I."/>
            <person name="Zhang H."/>
            <person name="Bastida-Corcuera F.D."/>
            <person name="Simoes-Barbosa A."/>
            <person name="Brown M.T."/>
            <person name="Hayes R.D."/>
            <person name="Mukherjee M."/>
            <person name="Okumura C.Y."/>
            <person name="Schneider R."/>
            <person name="Smith A.J."/>
            <person name="Vanacova S."/>
            <person name="Villalvazo M."/>
            <person name="Haas B.J."/>
            <person name="Pertea M."/>
            <person name="Feldblyum T.V."/>
            <person name="Utterback T.R."/>
            <person name="Shu C.L."/>
            <person name="Osoegawa K."/>
            <person name="de Jong P.J."/>
            <person name="Hrdy I."/>
            <person name="Horvathova L."/>
            <person name="Zubacova Z."/>
            <person name="Dolezal P."/>
            <person name="Malik S.B."/>
            <person name="Logsdon J.M. Jr."/>
            <person name="Henze K."/>
            <person name="Gupta A."/>
            <person name="Wang C.C."/>
            <person name="Dunne R.L."/>
            <person name="Upcroft J.A."/>
            <person name="Upcroft P."/>
            <person name="White O."/>
            <person name="Salzberg S.L."/>
            <person name="Tang P."/>
            <person name="Chiu C.-H."/>
            <person name="Lee Y.-S."/>
            <person name="Embley T.M."/>
            <person name="Coombs G.H."/>
            <person name="Mottram J.C."/>
            <person name="Tachezy J."/>
            <person name="Fraser-Liggett C.M."/>
            <person name="Johnson P.J."/>
        </authorList>
    </citation>
    <scope>NUCLEOTIDE SEQUENCE [LARGE SCALE GENOMIC DNA]</scope>
    <source>
        <strain evidence="11">G3</strain>
    </source>
</reference>
<dbReference type="VEuPathDB" id="TrichDB:TVAG_266630"/>
<evidence type="ECO:0000256" key="3">
    <source>
        <dbReference type="ARBA" id="ARBA00022741"/>
    </source>
</evidence>
<evidence type="ECO:0000256" key="4">
    <source>
        <dbReference type="ARBA" id="ARBA00022840"/>
    </source>
</evidence>
<dbReference type="CDD" id="cd07957">
    <property type="entry name" value="Anticodon_Ia_Met"/>
    <property type="match status" value="1"/>
</dbReference>
<dbReference type="PANTHER" id="PTHR43326">
    <property type="entry name" value="METHIONYL-TRNA SYNTHETASE"/>
    <property type="match status" value="1"/>
</dbReference>
<dbReference type="OMA" id="NMFLPDR"/>
<evidence type="ECO:0000256" key="8">
    <source>
        <dbReference type="RuleBase" id="RU363039"/>
    </source>
</evidence>